<dbReference type="InterPro" id="IPR011762">
    <property type="entry name" value="COA_CT_N"/>
</dbReference>
<keyword evidence="7" id="KW-0276">Fatty acid metabolism</keyword>
<evidence type="ECO:0000256" key="2">
    <source>
        <dbReference type="ARBA" id="ARBA00022516"/>
    </source>
</evidence>
<dbReference type="GO" id="GO:0003989">
    <property type="term" value="F:acetyl-CoA carboxylase activity"/>
    <property type="evidence" value="ECO:0007669"/>
    <property type="project" value="InterPro"/>
</dbReference>
<name>X0ZC98_9ZZZZ</name>
<sequence>MMKDKKSKVTVKISYIDRLKKMDKLKSREEEITCTSCKVSISKEALKKNYNVCPECEYHYPVDAITRVNQVADNKSFSEIYPEITSSDPLKFFDLKSYKERLFESKIKTGLNEAIITGKAKIGGFDVVLAIMDFRFMGGSMGSAVGEKVKRSIDLAIKEKIPLIIFCASGGARMQEGILSLMQVAKTVCAVQKLQEKRIPHISVLTNPTTGGVSISFATLADVIIAEPGALICFAGPRVIKQTIGKDLPDDFGLAESNLKNGQVDMVVSRTKLKEKLV</sequence>
<reference evidence="13" key="1">
    <citation type="journal article" date="2014" name="Front. Microbiol.">
        <title>High frequency of phylogenetically diverse reductive dehalogenase-homologous genes in deep subseafloor sedimentary metagenomes.</title>
        <authorList>
            <person name="Kawai M."/>
            <person name="Futagami T."/>
            <person name="Toyoda A."/>
            <person name="Takaki Y."/>
            <person name="Nishi S."/>
            <person name="Hori S."/>
            <person name="Arai W."/>
            <person name="Tsubouchi T."/>
            <person name="Morono Y."/>
            <person name="Uchiyama I."/>
            <person name="Ito T."/>
            <person name="Fujiyama A."/>
            <person name="Inagaki F."/>
            <person name="Takami H."/>
        </authorList>
    </citation>
    <scope>NUCLEOTIDE SEQUENCE</scope>
    <source>
        <strain evidence="13">Expedition CK06-06</strain>
    </source>
</reference>
<evidence type="ECO:0000256" key="11">
    <source>
        <dbReference type="ARBA" id="ARBA00023160"/>
    </source>
</evidence>
<keyword evidence="4" id="KW-0479">Metal-binding</keyword>
<evidence type="ECO:0000256" key="5">
    <source>
        <dbReference type="ARBA" id="ARBA00022741"/>
    </source>
</evidence>
<evidence type="ECO:0000256" key="3">
    <source>
        <dbReference type="ARBA" id="ARBA00022679"/>
    </source>
</evidence>
<evidence type="ECO:0000256" key="4">
    <source>
        <dbReference type="ARBA" id="ARBA00022723"/>
    </source>
</evidence>
<comment type="caution">
    <text evidence="13">The sequence shown here is derived from an EMBL/GenBank/DDBJ whole genome shotgun (WGS) entry which is preliminary data.</text>
</comment>
<dbReference type="InterPro" id="IPR000438">
    <property type="entry name" value="Acetyl_CoA_COase_Trfase_b_su"/>
</dbReference>
<evidence type="ECO:0000256" key="6">
    <source>
        <dbReference type="ARBA" id="ARBA00022771"/>
    </source>
</evidence>
<evidence type="ECO:0000256" key="9">
    <source>
        <dbReference type="ARBA" id="ARBA00022840"/>
    </source>
</evidence>
<organism evidence="13">
    <name type="scientific">marine sediment metagenome</name>
    <dbReference type="NCBI Taxonomy" id="412755"/>
    <lineage>
        <taxon>unclassified sequences</taxon>
        <taxon>metagenomes</taxon>
        <taxon>ecological metagenomes</taxon>
    </lineage>
</organism>
<feature type="domain" description="CoA carboxyltransferase N-terminal" evidence="12">
    <location>
        <begin position="30"/>
        <end position="278"/>
    </location>
</feature>
<evidence type="ECO:0000259" key="12">
    <source>
        <dbReference type="PROSITE" id="PS50980"/>
    </source>
</evidence>
<dbReference type="PROSITE" id="PS50980">
    <property type="entry name" value="COA_CT_NTER"/>
    <property type="match status" value="1"/>
</dbReference>
<evidence type="ECO:0000256" key="1">
    <source>
        <dbReference type="ARBA" id="ARBA00004496"/>
    </source>
</evidence>
<dbReference type="Pfam" id="PF17848">
    <property type="entry name" value="Zn_ribbon_ACC"/>
    <property type="match status" value="1"/>
</dbReference>
<evidence type="ECO:0000256" key="10">
    <source>
        <dbReference type="ARBA" id="ARBA00023098"/>
    </source>
</evidence>
<evidence type="ECO:0000313" key="13">
    <source>
        <dbReference type="EMBL" id="GAG66884.1"/>
    </source>
</evidence>
<dbReference type="HAMAP" id="MF_01395">
    <property type="entry name" value="AcetylCoA_CT_beta"/>
    <property type="match status" value="1"/>
</dbReference>
<dbReference type="Pfam" id="PF01039">
    <property type="entry name" value="Carboxyl_trans"/>
    <property type="match status" value="1"/>
</dbReference>
<keyword evidence="11" id="KW-0275">Fatty acid biosynthesis</keyword>
<dbReference type="InterPro" id="IPR034733">
    <property type="entry name" value="AcCoA_carboxyl_beta"/>
</dbReference>
<keyword evidence="2" id="KW-0444">Lipid biosynthesis</keyword>
<keyword evidence="5" id="KW-0547">Nucleotide-binding</keyword>
<dbReference type="EMBL" id="BART01001329">
    <property type="protein sequence ID" value="GAG66884.1"/>
    <property type="molecule type" value="Genomic_DNA"/>
</dbReference>
<comment type="subcellular location">
    <subcellularLocation>
        <location evidence="1">Cytoplasm</location>
    </subcellularLocation>
</comment>
<dbReference type="GO" id="GO:0009317">
    <property type="term" value="C:acetyl-CoA carboxylase complex"/>
    <property type="evidence" value="ECO:0007669"/>
    <property type="project" value="InterPro"/>
</dbReference>
<dbReference type="GO" id="GO:0008270">
    <property type="term" value="F:zinc ion binding"/>
    <property type="evidence" value="ECO:0007669"/>
    <property type="project" value="UniProtKB-KW"/>
</dbReference>
<evidence type="ECO:0000256" key="7">
    <source>
        <dbReference type="ARBA" id="ARBA00022832"/>
    </source>
</evidence>
<protein>
    <recommendedName>
        <fullName evidence="12">CoA carboxyltransferase N-terminal domain-containing protein</fullName>
    </recommendedName>
</protein>
<keyword evidence="10" id="KW-0443">Lipid metabolism</keyword>
<dbReference type="GO" id="GO:0005524">
    <property type="term" value="F:ATP binding"/>
    <property type="evidence" value="ECO:0007669"/>
    <property type="project" value="UniProtKB-KW"/>
</dbReference>
<dbReference type="InterPro" id="IPR029045">
    <property type="entry name" value="ClpP/crotonase-like_dom_sf"/>
</dbReference>
<dbReference type="Gene3D" id="3.90.226.10">
    <property type="entry name" value="2-enoyl-CoA Hydratase, Chain A, domain 1"/>
    <property type="match status" value="1"/>
</dbReference>
<dbReference type="GO" id="GO:2001295">
    <property type="term" value="P:malonyl-CoA biosynthetic process"/>
    <property type="evidence" value="ECO:0007669"/>
    <property type="project" value="TreeGrafter"/>
</dbReference>
<dbReference type="InterPro" id="IPR041010">
    <property type="entry name" value="Znf-ACC"/>
</dbReference>
<dbReference type="GO" id="GO:0006633">
    <property type="term" value="P:fatty acid biosynthetic process"/>
    <property type="evidence" value="ECO:0007669"/>
    <property type="project" value="UniProtKB-KW"/>
</dbReference>
<keyword evidence="8" id="KW-0862">Zinc</keyword>
<feature type="non-terminal residue" evidence="13">
    <location>
        <position position="278"/>
    </location>
</feature>
<dbReference type="NCBIfam" id="TIGR00515">
    <property type="entry name" value="accD"/>
    <property type="match status" value="1"/>
</dbReference>
<dbReference type="AlphaFoldDB" id="X0ZC98"/>
<dbReference type="PANTHER" id="PTHR42995:SF5">
    <property type="entry name" value="ACETYL-COENZYME A CARBOXYLASE CARBOXYL TRANSFERASE SUBUNIT BETA, CHLOROPLASTIC"/>
    <property type="match status" value="1"/>
</dbReference>
<accession>X0ZC98</accession>
<keyword evidence="3" id="KW-0808">Transferase</keyword>
<gene>
    <name evidence="13" type="ORF">S01H4_04820</name>
</gene>
<keyword evidence="6" id="KW-0863">Zinc-finger</keyword>
<dbReference type="PANTHER" id="PTHR42995">
    <property type="entry name" value="ACETYL-COENZYME A CARBOXYLASE CARBOXYL TRANSFERASE SUBUNIT BETA, CHLOROPLASTIC"/>
    <property type="match status" value="1"/>
</dbReference>
<dbReference type="SUPFAM" id="SSF52096">
    <property type="entry name" value="ClpP/crotonase"/>
    <property type="match status" value="1"/>
</dbReference>
<dbReference type="GO" id="GO:0016740">
    <property type="term" value="F:transferase activity"/>
    <property type="evidence" value="ECO:0007669"/>
    <property type="project" value="UniProtKB-KW"/>
</dbReference>
<keyword evidence="9" id="KW-0067">ATP-binding</keyword>
<dbReference type="PRINTS" id="PR01070">
    <property type="entry name" value="ACCCTRFRASEB"/>
</dbReference>
<evidence type="ECO:0000256" key="8">
    <source>
        <dbReference type="ARBA" id="ARBA00022833"/>
    </source>
</evidence>
<proteinExistence type="inferred from homology"/>